<feature type="domain" description="LysM" evidence="3">
    <location>
        <begin position="133"/>
        <end position="177"/>
    </location>
</feature>
<dbReference type="InterPro" id="IPR018392">
    <property type="entry name" value="LysM"/>
</dbReference>
<evidence type="ECO:0000313" key="5">
    <source>
        <dbReference type="Proteomes" id="UP000674938"/>
    </source>
</evidence>
<keyword evidence="2" id="KW-0472">Membrane</keyword>
<evidence type="ECO:0000256" key="1">
    <source>
        <dbReference type="SAM" id="MobiDB-lite"/>
    </source>
</evidence>
<dbReference type="Gene3D" id="3.10.350.10">
    <property type="entry name" value="LysM domain"/>
    <property type="match status" value="1"/>
</dbReference>
<keyword evidence="2" id="KW-0812">Transmembrane</keyword>
<dbReference type="SMART" id="SM00257">
    <property type="entry name" value="LysM"/>
    <property type="match status" value="1"/>
</dbReference>
<feature type="transmembrane region" description="Helical" evidence="2">
    <location>
        <begin position="54"/>
        <end position="77"/>
    </location>
</feature>
<keyword evidence="2" id="KW-1133">Transmembrane helix</keyword>
<sequence>MEPQGAKKKRKRRPSAKGQGDKGRRKNRVDVADVYASYERVASKPTVNQGATSYLWVFIGFIILMGVILGITVWLMIGIKTEMAAIKNKQNQAVYSSSLELRESQNYQEWVLDDTMDETNQQTSTTQETLVVKRYVVEAGDTLTEIAETHHVSVAEIQYWNQLTDEQGITAGQELKLSEN</sequence>
<dbReference type="Pfam" id="PF01476">
    <property type="entry name" value="LysM"/>
    <property type="match status" value="1"/>
</dbReference>
<proteinExistence type="predicted"/>
<keyword evidence="5" id="KW-1185">Reference proteome</keyword>
<evidence type="ECO:0000259" key="3">
    <source>
        <dbReference type="PROSITE" id="PS51782"/>
    </source>
</evidence>
<protein>
    <submittedName>
        <fullName evidence="4">LysM peptidoglycan-binding domain-containing protein</fullName>
    </submittedName>
</protein>
<feature type="compositionally biased region" description="Basic residues" evidence="1">
    <location>
        <begin position="1"/>
        <end position="15"/>
    </location>
</feature>
<dbReference type="InterPro" id="IPR036779">
    <property type="entry name" value="LysM_dom_sf"/>
</dbReference>
<dbReference type="CDD" id="cd00118">
    <property type="entry name" value="LysM"/>
    <property type="match status" value="1"/>
</dbReference>
<organism evidence="4 5">
    <name type="scientific">Vagococcus allomyrinae</name>
    <dbReference type="NCBI Taxonomy" id="2794353"/>
    <lineage>
        <taxon>Bacteria</taxon>
        <taxon>Bacillati</taxon>
        <taxon>Bacillota</taxon>
        <taxon>Bacilli</taxon>
        <taxon>Lactobacillales</taxon>
        <taxon>Enterococcaceae</taxon>
        <taxon>Vagococcus</taxon>
    </lineage>
</organism>
<comment type="caution">
    <text evidence="4">The sequence shown here is derived from an EMBL/GenBank/DDBJ whole genome shotgun (WGS) entry which is preliminary data.</text>
</comment>
<dbReference type="SUPFAM" id="SSF54106">
    <property type="entry name" value="LysM domain"/>
    <property type="match status" value="1"/>
</dbReference>
<dbReference type="AlphaFoldDB" id="A0A940PH47"/>
<evidence type="ECO:0000313" key="4">
    <source>
        <dbReference type="EMBL" id="MBP1042818.1"/>
    </source>
</evidence>
<dbReference type="EMBL" id="JAEEGA010000012">
    <property type="protein sequence ID" value="MBP1042818.1"/>
    <property type="molecule type" value="Genomic_DNA"/>
</dbReference>
<accession>A0A940PH47</accession>
<gene>
    <name evidence="4" type="ORF">I6N95_17515</name>
</gene>
<dbReference type="RefSeq" id="WP_209530383.1">
    <property type="nucleotide sequence ID" value="NZ_JAEEGA010000012.1"/>
</dbReference>
<dbReference type="PROSITE" id="PS51782">
    <property type="entry name" value="LYSM"/>
    <property type="match status" value="1"/>
</dbReference>
<name>A0A940PH47_9ENTE</name>
<evidence type="ECO:0000256" key="2">
    <source>
        <dbReference type="SAM" id="Phobius"/>
    </source>
</evidence>
<reference evidence="4" key="1">
    <citation type="submission" date="2020-12" db="EMBL/GenBank/DDBJ databases">
        <title>Vagococcus allomyrinae sp. nov. and Enterococcus lavae sp. nov., isolated from the larvae of Allomyrina dichotoma.</title>
        <authorList>
            <person name="Lee S.D."/>
        </authorList>
    </citation>
    <scope>NUCLEOTIDE SEQUENCE</scope>
    <source>
        <strain evidence="4">BWB3-3</strain>
    </source>
</reference>
<feature type="region of interest" description="Disordered" evidence="1">
    <location>
        <begin position="1"/>
        <end position="27"/>
    </location>
</feature>
<dbReference type="Proteomes" id="UP000674938">
    <property type="component" value="Unassembled WGS sequence"/>
</dbReference>